<dbReference type="EMBL" id="CM001258">
    <property type="protein sequence ID" value="EHH26374.1"/>
    <property type="molecule type" value="Genomic_DNA"/>
</dbReference>
<proteinExistence type="predicted"/>
<evidence type="ECO:0008006" key="2">
    <source>
        <dbReference type="Google" id="ProtNLM"/>
    </source>
</evidence>
<evidence type="ECO:0000313" key="1">
    <source>
        <dbReference type="EMBL" id="EHH26374.1"/>
    </source>
</evidence>
<feature type="non-terminal residue" evidence="1">
    <location>
        <position position="178"/>
    </location>
</feature>
<dbReference type="Proteomes" id="UP000013456">
    <property type="component" value="Chromosome 6"/>
</dbReference>
<reference evidence="1" key="1">
    <citation type="journal article" date="2011" name="Nat. Biotechnol.">
        <title>Genome sequencing and comparison of two nonhuman primate animal models, the cynomolgus and Chinese rhesus macaques.</title>
        <authorList>
            <person name="Yan G."/>
            <person name="Zhang G."/>
            <person name="Fang X."/>
            <person name="Zhang Y."/>
            <person name="Li C."/>
            <person name="Ling F."/>
            <person name="Cooper D.N."/>
            <person name="Li Q."/>
            <person name="Li Y."/>
            <person name="van Gool A.J."/>
            <person name="Du H."/>
            <person name="Chen J."/>
            <person name="Chen R."/>
            <person name="Zhang P."/>
            <person name="Huang Z."/>
            <person name="Thompson J.R."/>
            <person name="Meng Y."/>
            <person name="Bai Y."/>
            <person name="Wang J."/>
            <person name="Zhuo M."/>
            <person name="Wang T."/>
            <person name="Huang Y."/>
            <person name="Wei L."/>
            <person name="Li J."/>
            <person name="Wang Z."/>
            <person name="Hu H."/>
            <person name="Yang P."/>
            <person name="Le L."/>
            <person name="Stenson P.D."/>
            <person name="Li B."/>
            <person name="Liu X."/>
            <person name="Ball E.V."/>
            <person name="An N."/>
            <person name="Huang Q."/>
            <person name="Zhang Y."/>
            <person name="Fan W."/>
            <person name="Zhang X."/>
            <person name="Li Y."/>
            <person name="Wang W."/>
            <person name="Katze M.G."/>
            <person name="Su B."/>
            <person name="Nielsen R."/>
            <person name="Yang H."/>
            <person name="Wang J."/>
            <person name="Wang X."/>
            <person name="Wang J."/>
        </authorList>
    </citation>
    <scope>NUCLEOTIDE SEQUENCE [LARGE SCALE GENOMIC DNA]</scope>
    <source>
        <strain evidence="1">CR-5</strain>
    </source>
</reference>
<protein>
    <recommendedName>
        <fullName evidence="2">Rho guanine nucleotide exchange factor 40</fullName>
    </recommendedName>
</protein>
<organism evidence="1">
    <name type="scientific">Macaca mulatta</name>
    <name type="common">Rhesus macaque</name>
    <dbReference type="NCBI Taxonomy" id="9544"/>
    <lineage>
        <taxon>Eukaryota</taxon>
        <taxon>Metazoa</taxon>
        <taxon>Chordata</taxon>
        <taxon>Craniata</taxon>
        <taxon>Vertebrata</taxon>
        <taxon>Euteleostomi</taxon>
        <taxon>Mammalia</taxon>
        <taxon>Eutheria</taxon>
        <taxon>Euarchontoglires</taxon>
        <taxon>Primates</taxon>
        <taxon>Haplorrhini</taxon>
        <taxon>Catarrhini</taxon>
        <taxon>Cercopithecidae</taxon>
        <taxon>Cercopithecinae</taxon>
        <taxon>Macaca</taxon>
    </lineage>
</organism>
<dbReference type="PANTHER" id="PTHR45845:SF1">
    <property type="entry name" value="PLECKSTRIN HOMOLOGY AND RHOGEF DOMAIN CONTAINING G4B"/>
    <property type="match status" value="1"/>
</dbReference>
<sequence>IQRTLSALYPPFEATAATVLWQLFSVAERCHGGDGLHCLTSFLLPAKRALQHLQQEACARYRGLVFLHPGWPLCAHEKVVVQLASLHGVRLQPGDFYLQVTSAGKQSARLVLKCLSRLGRGIEEVTIPEAMYGCVFTGAFLEWVNQERSHVPLRTCLLTSGLAVHRAPWSDITNPVFV</sequence>
<gene>
    <name evidence="1" type="ORF">EGK_16328</name>
</gene>
<accession>G7MU52</accession>
<feature type="non-terminal residue" evidence="1">
    <location>
        <position position="1"/>
    </location>
</feature>
<dbReference type="PANTHER" id="PTHR45845">
    <property type="entry name" value="RHO GUANINE NUCLEOTIDE EXCHANGE FACTOR-RELATED"/>
    <property type="match status" value="1"/>
</dbReference>
<name>G7MU52_MACMU</name>
<dbReference type="InterPro" id="IPR052231">
    <property type="entry name" value="Rho_GEF_signaling-related"/>
</dbReference>
<dbReference type="AlphaFoldDB" id="G7MU52"/>